<dbReference type="EMBL" id="PKPP01006320">
    <property type="protein sequence ID" value="PWA56909.1"/>
    <property type="molecule type" value="Genomic_DNA"/>
</dbReference>
<comment type="catalytic activity">
    <reaction evidence="5">
        <text>L-proline + a quinone = (S)-1-pyrroline-5-carboxylate + a quinol + H(+)</text>
        <dbReference type="Rhea" id="RHEA:23784"/>
        <dbReference type="ChEBI" id="CHEBI:15378"/>
        <dbReference type="ChEBI" id="CHEBI:17388"/>
        <dbReference type="ChEBI" id="CHEBI:24646"/>
        <dbReference type="ChEBI" id="CHEBI:60039"/>
        <dbReference type="ChEBI" id="CHEBI:132124"/>
        <dbReference type="EC" id="1.5.5.2"/>
    </reaction>
</comment>
<organism evidence="7 8">
    <name type="scientific">Artemisia annua</name>
    <name type="common">Sweet wormwood</name>
    <dbReference type="NCBI Taxonomy" id="35608"/>
    <lineage>
        <taxon>Eukaryota</taxon>
        <taxon>Viridiplantae</taxon>
        <taxon>Streptophyta</taxon>
        <taxon>Embryophyta</taxon>
        <taxon>Tracheophyta</taxon>
        <taxon>Spermatophyta</taxon>
        <taxon>Magnoliopsida</taxon>
        <taxon>eudicotyledons</taxon>
        <taxon>Gunneridae</taxon>
        <taxon>Pentapetalae</taxon>
        <taxon>asterids</taxon>
        <taxon>campanulids</taxon>
        <taxon>Asterales</taxon>
        <taxon>Asteraceae</taxon>
        <taxon>Asteroideae</taxon>
        <taxon>Anthemideae</taxon>
        <taxon>Artemisiinae</taxon>
        <taxon>Artemisia</taxon>
    </lineage>
</organism>
<sequence>MAMVNKNISSKILRSLVRRTNSASTITTSRYHQTNKSSLNAATSNEFSTSPHPVANNTNIVTNNDNDDIFNFEDTKALFASVSTGKLLHSAATLNASAIEPMVDLSIWVMNSRLMEFRLFHDVVMSTIKYTAYDHFVAGGDTVETGKTVLKLYDSGLRGMLDYGLEHATDNDSCDEATNQLIKTAESTRFLPPTSVSFVAVKVTAVCPVYLLRRVSDLLRWEYKNSSFKLPWKQQTLPIFSENSPFYHTLQQPSPLTAEEEQDLELAHKRLMSICEKSFESNVPVVIDAEDTSIQPAIDYMTYWASVKYNEPQRAIVYGTIQAYLKDAGDRMALTKKAADKMGLPLGFKFVRGAYMSSERKLAQSLGVESPIHDTIDDAHNCYNGCARYMLDQVSNGPGGIILATHNLDSARLAALKAREHGIDKESGKLEFASLYGMAEAMTFGLRNSGFGVSKYLPFGPVEQIMPYLLRRAEENKGLLSSSSLDRKLMLKELKRRMKAYIGLKSENQFKPNSIANNRVTDIR</sequence>
<dbReference type="GO" id="GO:0004657">
    <property type="term" value="F:proline dehydrogenase activity"/>
    <property type="evidence" value="ECO:0007669"/>
    <property type="project" value="UniProtKB-EC"/>
</dbReference>
<reference evidence="7 8" key="1">
    <citation type="journal article" date="2018" name="Mol. Plant">
        <title>The genome of Artemisia annua provides insight into the evolution of Asteraceae family and artemisinin biosynthesis.</title>
        <authorList>
            <person name="Shen Q."/>
            <person name="Zhang L."/>
            <person name="Liao Z."/>
            <person name="Wang S."/>
            <person name="Yan T."/>
            <person name="Shi P."/>
            <person name="Liu M."/>
            <person name="Fu X."/>
            <person name="Pan Q."/>
            <person name="Wang Y."/>
            <person name="Lv Z."/>
            <person name="Lu X."/>
            <person name="Zhang F."/>
            <person name="Jiang W."/>
            <person name="Ma Y."/>
            <person name="Chen M."/>
            <person name="Hao X."/>
            <person name="Li L."/>
            <person name="Tang Y."/>
            <person name="Lv G."/>
            <person name="Zhou Y."/>
            <person name="Sun X."/>
            <person name="Brodelius P.E."/>
            <person name="Rose J.K.C."/>
            <person name="Tang K."/>
        </authorList>
    </citation>
    <scope>NUCLEOTIDE SEQUENCE [LARGE SCALE GENOMIC DNA]</scope>
    <source>
        <strain evidence="8">cv. Huhao1</strain>
        <tissue evidence="7">Leaf</tissue>
    </source>
</reference>
<comment type="similarity">
    <text evidence="1 5">Belongs to the proline oxidase family.</text>
</comment>
<dbReference type="SUPFAM" id="SSF51730">
    <property type="entry name" value="FAD-linked oxidoreductase"/>
    <property type="match status" value="1"/>
</dbReference>
<comment type="caution">
    <text evidence="7">The sequence shown here is derived from an EMBL/GenBank/DDBJ whole genome shotgun (WGS) entry which is preliminary data.</text>
</comment>
<accession>A0A2U1M6P4</accession>
<evidence type="ECO:0000256" key="4">
    <source>
        <dbReference type="ARBA" id="ARBA00023062"/>
    </source>
</evidence>
<keyword evidence="3 5" id="KW-0560">Oxidoreductase</keyword>
<keyword evidence="5" id="KW-0274">FAD</keyword>
<dbReference type="STRING" id="35608.A0A2U1M6P4"/>
<dbReference type="GO" id="GO:0071949">
    <property type="term" value="F:FAD binding"/>
    <property type="evidence" value="ECO:0007669"/>
    <property type="project" value="TreeGrafter"/>
</dbReference>
<proteinExistence type="inferred from homology"/>
<dbReference type="InterPro" id="IPR015659">
    <property type="entry name" value="Proline_oxidase"/>
</dbReference>
<keyword evidence="8" id="KW-1185">Reference proteome</keyword>
<comment type="function">
    <text evidence="5">Converts proline to delta-1-pyrroline-5-carboxylate.</text>
</comment>
<dbReference type="PANTHER" id="PTHR13914">
    <property type="entry name" value="PROLINE OXIDASE"/>
    <property type="match status" value="1"/>
</dbReference>
<dbReference type="GO" id="GO:0005739">
    <property type="term" value="C:mitochondrion"/>
    <property type="evidence" value="ECO:0007669"/>
    <property type="project" value="TreeGrafter"/>
</dbReference>
<feature type="domain" description="Proline dehydrogenase" evidence="6">
    <location>
        <begin position="147"/>
        <end position="481"/>
    </location>
</feature>
<evidence type="ECO:0000313" key="8">
    <source>
        <dbReference type="Proteomes" id="UP000245207"/>
    </source>
</evidence>
<dbReference type="OrthoDB" id="5464at2759"/>
<name>A0A2U1M6P4_ARTAN</name>
<evidence type="ECO:0000313" key="7">
    <source>
        <dbReference type="EMBL" id="PWA56909.1"/>
    </source>
</evidence>
<comment type="cofactor">
    <cofactor evidence="5">
        <name>FAD</name>
        <dbReference type="ChEBI" id="CHEBI:57692"/>
    </cofactor>
</comment>
<dbReference type="GO" id="GO:0010133">
    <property type="term" value="P:L-proline catabolic process to L-glutamate"/>
    <property type="evidence" value="ECO:0007669"/>
    <property type="project" value="TreeGrafter"/>
</dbReference>
<evidence type="ECO:0000256" key="1">
    <source>
        <dbReference type="ARBA" id="ARBA00005869"/>
    </source>
</evidence>
<dbReference type="Proteomes" id="UP000245207">
    <property type="component" value="Unassembled WGS sequence"/>
</dbReference>
<dbReference type="Gene3D" id="3.20.20.220">
    <property type="match status" value="1"/>
</dbReference>
<dbReference type="InterPro" id="IPR029041">
    <property type="entry name" value="FAD-linked_oxidoreductase-like"/>
</dbReference>
<evidence type="ECO:0000259" key="6">
    <source>
        <dbReference type="Pfam" id="PF01619"/>
    </source>
</evidence>
<dbReference type="Pfam" id="PF01619">
    <property type="entry name" value="Pro_dh"/>
    <property type="match status" value="1"/>
</dbReference>
<dbReference type="EC" id="1.5.5.2" evidence="2 5"/>
<keyword evidence="5" id="KW-0285">Flavoprotein</keyword>
<gene>
    <name evidence="7" type="ORF">CTI12_AA413890</name>
</gene>
<keyword evidence="4 5" id="KW-0642">Proline metabolism</keyword>
<protein>
    <recommendedName>
        <fullName evidence="2 5">Proline dehydrogenase</fullName>
        <ecNumber evidence="2 5">1.5.5.2</ecNumber>
    </recommendedName>
</protein>
<dbReference type="PANTHER" id="PTHR13914:SF24">
    <property type="entry name" value="PROLINE DEHYDROGENASE"/>
    <property type="match status" value="1"/>
</dbReference>
<evidence type="ECO:0000256" key="3">
    <source>
        <dbReference type="ARBA" id="ARBA00023002"/>
    </source>
</evidence>
<dbReference type="InterPro" id="IPR002872">
    <property type="entry name" value="Proline_DH_dom"/>
</dbReference>
<evidence type="ECO:0000256" key="2">
    <source>
        <dbReference type="ARBA" id="ARBA00012695"/>
    </source>
</evidence>
<evidence type="ECO:0000256" key="5">
    <source>
        <dbReference type="RuleBase" id="RU364054"/>
    </source>
</evidence>
<dbReference type="AlphaFoldDB" id="A0A2U1M6P4"/>